<feature type="domain" description="TonB-dependent receptor plug" evidence="12">
    <location>
        <begin position="64"/>
        <end position="170"/>
    </location>
</feature>
<keyword evidence="10" id="KW-0732">Signal</keyword>
<keyword evidence="2 8" id="KW-0813">Transport</keyword>
<proteinExistence type="inferred from homology"/>
<keyword evidence="13" id="KW-0675">Receptor</keyword>
<evidence type="ECO:0000256" key="6">
    <source>
        <dbReference type="ARBA" id="ARBA00023136"/>
    </source>
</evidence>
<evidence type="ECO:0000259" key="12">
    <source>
        <dbReference type="Pfam" id="PF07715"/>
    </source>
</evidence>
<dbReference type="InterPro" id="IPR000531">
    <property type="entry name" value="Beta-barrel_TonB"/>
</dbReference>
<dbReference type="PANTHER" id="PTHR47234:SF2">
    <property type="entry name" value="TONB-DEPENDENT RECEPTOR"/>
    <property type="match status" value="1"/>
</dbReference>
<sequence>MHRNSGKLGHIFVREASAAALLAGLLTALPAAAQTASADQAVEEPDNGNDIVVTGSRIQRDGFDQPTPTTVLGATEFRQAAAVNLQQALNELPQIRNSVSANQSIGNTTSGTAPVELRGLGTSRTLTLVNGRRFIGDNNLNFVPTNLVERVELVTGGASAAWGSGAVAGVVNIILNDKLDGLQLGAETGISSRGDGFRYRLDGAFGTSFAGGAGHFMIGAEYLKDEGIGVSGRDDRPWFGAGLVNIGGGQRELQPNVDDLAPITFGGTVLSGPLAGQTFNPDGSLRPAGPGDFFSLYDTLIVGSPLDRLGSYARLSYDVGDTKFWVDAAYGRTKVNQPFFPDPASSVLLFNVSATNAFLSPAIQQQLADAGETSFTLGRMSRDAFLLRFDAQRETKEIAFGVEGSIGGGWTYDAHYSHGELDSNSRFYNSSIPANFLRAIDAVESGGNIVCAVNADADPANDDPACVPFNPFGEVAPSADAVNYVTGTQMSKSVSKLDSVGVRLQGDPFSLWAGPVSVALGAEARWEEQSESIGELDTAGVFGTPIFNDPLEGGFNVKEAFVEALVPLVKTDGIDVEANGAARYSDYSLSGGIWSWKIGGTARLFGDLLLRATRSRDIRAPSIGNLFAVNSINIRPVVDNDSAGRDADPDYDSNPTATIFSGGNADLVPEVAKSWTVGGSYSPSFVPGLALSVDYYSIDIGNAIATPDAADITAACAAGDTAACDRIIRDGTGTITTVYALAQNIAKFETSGFDLEMSYRLPLSSGGSLNFRALATYVDKLITDTGSTRRDVSGNVGDSVLSGLPKWRGIFSVSYQSETLGVDARLRYAGGGQFNDQLDIVNGDIGARVYLDLGAQFHVGEKFTFFTNVKNVFDRNPPLITTTYSAHYDVVGRYLSFGAKLKL</sequence>
<evidence type="ECO:0000313" key="13">
    <source>
        <dbReference type="EMBL" id="MBB5705574.1"/>
    </source>
</evidence>
<keyword evidence="6 8" id="KW-0472">Membrane</keyword>
<comment type="subcellular location">
    <subcellularLocation>
        <location evidence="1 8">Cell outer membrane</location>
        <topology evidence="1 8">Multi-pass membrane protein</topology>
    </subcellularLocation>
</comment>
<evidence type="ECO:0000256" key="9">
    <source>
        <dbReference type="RuleBase" id="RU003357"/>
    </source>
</evidence>
<protein>
    <submittedName>
        <fullName evidence="13">Outer membrane receptor protein involved in Fe transport</fullName>
    </submittedName>
</protein>
<dbReference type="Pfam" id="PF00593">
    <property type="entry name" value="TonB_dep_Rec_b-barrel"/>
    <property type="match status" value="1"/>
</dbReference>
<dbReference type="Gene3D" id="2.170.130.10">
    <property type="entry name" value="TonB-dependent receptor, plug domain"/>
    <property type="match status" value="1"/>
</dbReference>
<evidence type="ECO:0000256" key="5">
    <source>
        <dbReference type="ARBA" id="ARBA00023077"/>
    </source>
</evidence>
<dbReference type="InterPro" id="IPR036942">
    <property type="entry name" value="Beta-barrel_TonB_sf"/>
</dbReference>
<accession>A0A7W9B465</accession>
<dbReference type="InterPro" id="IPR037066">
    <property type="entry name" value="Plug_dom_sf"/>
</dbReference>
<evidence type="ECO:0000259" key="11">
    <source>
        <dbReference type="Pfam" id="PF00593"/>
    </source>
</evidence>
<evidence type="ECO:0000256" key="2">
    <source>
        <dbReference type="ARBA" id="ARBA00022448"/>
    </source>
</evidence>
<dbReference type="Proteomes" id="UP000537161">
    <property type="component" value="Unassembled WGS sequence"/>
</dbReference>
<dbReference type="PANTHER" id="PTHR47234">
    <property type="match status" value="1"/>
</dbReference>
<comment type="similarity">
    <text evidence="8 9">Belongs to the TonB-dependent receptor family.</text>
</comment>
<reference evidence="13 14" key="1">
    <citation type="submission" date="2020-08" db="EMBL/GenBank/DDBJ databases">
        <title>Genomic Encyclopedia of Type Strains, Phase IV (KMG-IV): sequencing the most valuable type-strain genomes for metagenomic binning, comparative biology and taxonomic classification.</title>
        <authorList>
            <person name="Goeker M."/>
        </authorList>
    </citation>
    <scope>NUCLEOTIDE SEQUENCE [LARGE SCALE GENOMIC DNA]</scope>
    <source>
        <strain evidence="13 14">DSM 27163</strain>
    </source>
</reference>
<evidence type="ECO:0000256" key="8">
    <source>
        <dbReference type="PROSITE-ProRule" id="PRU01360"/>
    </source>
</evidence>
<dbReference type="InterPro" id="IPR039426">
    <property type="entry name" value="TonB-dep_rcpt-like"/>
</dbReference>
<evidence type="ECO:0000313" key="14">
    <source>
        <dbReference type="Proteomes" id="UP000537161"/>
    </source>
</evidence>
<feature type="chain" id="PRO_5031501367" evidence="10">
    <location>
        <begin position="34"/>
        <end position="903"/>
    </location>
</feature>
<comment type="caution">
    <text evidence="13">The sequence shown here is derived from an EMBL/GenBank/DDBJ whole genome shotgun (WGS) entry which is preliminary data.</text>
</comment>
<name>A0A7W9B465_9SPHN</name>
<dbReference type="SUPFAM" id="SSF56935">
    <property type="entry name" value="Porins"/>
    <property type="match status" value="1"/>
</dbReference>
<gene>
    <name evidence="13" type="ORF">FHR21_000907</name>
</gene>
<dbReference type="Pfam" id="PF07715">
    <property type="entry name" value="Plug"/>
    <property type="match status" value="1"/>
</dbReference>
<evidence type="ECO:0000256" key="4">
    <source>
        <dbReference type="ARBA" id="ARBA00022692"/>
    </source>
</evidence>
<evidence type="ECO:0000256" key="1">
    <source>
        <dbReference type="ARBA" id="ARBA00004571"/>
    </source>
</evidence>
<dbReference type="RefSeq" id="WP_184095766.1">
    <property type="nucleotide sequence ID" value="NZ_JACIJH010000002.1"/>
</dbReference>
<dbReference type="Gene3D" id="2.40.170.20">
    <property type="entry name" value="TonB-dependent receptor, beta-barrel domain"/>
    <property type="match status" value="1"/>
</dbReference>
<evidence type="ECO:0000256" key="10">
    <source>
        <dbReference type="SAM" id="SignalP"/>
    </source>
</evidence>
<keyword evidence="14" id="KW-1185">Reference proteome</keyword>
<feature type="domain" description="TonB-dependent receptor-like beta-barrel" evidence="11">
    <location>
        <begin position="395"/>
        <end position="872"/>
    </location>
</feature>
<dbReference type="GO" id="GO:0009279">
    <property type="term" value="C:cell outer membrane"/>
    <property type="evidence" value="ECO:0007669"/>
    <property type="project" value="UniProtKB-SubCell"/>
</dbReference>
<organism evidence="13 14">
    <name type="scientific">Sphingopyxis panaciterrulae</name>
    <dbReference type="NCBI Taxonomy" id="462372"/>
    <lineage>
        <taxon>Bacteria</taxon>
        <taxon>Pseudomonadati</taxon>
        <taxon>Pseudomonadota</taxon>
        <taxon>Alphaproteobacteria</taxon>
        <taxon>Sphingomonadales</taxon>
        <taxon>Sphingomonadaceae</taxon>
        <taxon>Sphingopyxis</taxon>
    </lineage>
</organism>
<evidence type="ECO:0000256" key="7">
    <source>
        <dbReference type="ARBA" id="ARBA00023237"/>
    </source>
</evidence>
<keyword evidence="7 8" id="KW-0998">Cell outer membrane</keyword>
<keyword evidence="4 8" id="KW-0812">Transmembrane</keyword>
<feature type="signal peptide" evidence="10">
    <location>
        <begin position="1"/>
        <end position="33"/>
    </location>
</feature>
<dbReference type="AlphaFoldDB" id="A0A7W9B465"/>
<dbReference type="InterPro" id="IPR012910">
    <property type="entry name" value="Plug_dom"/>
</dbReference>
<dbReference type="PROSITE" id="PS52016">
    <property type="entry name" value="TONB_DEPENDENT_REC_3"/>
    <property type="match status" value="1"/>
</dbReference>
<evidence type="ECO:0000256" key="3">
    <source>
        <dbReference type="ARBA" id="ARBA00022452"/>
    </source>
</evidence>
<dbReference type="EMBL" id="JACIJH010000002">
    <property type="protein sequence ID" value="MBB5705574.1"/>
    <property type="molecule type" value="Genomic_DNA"/>
</dbReference>
<keyword evidence="3 8" id="KW-1134">Transmembrane beta strand</keyword>
<keyword evidence="5 9" id="KW-0798">TonB box</keyword>